<proteinExistence type="predicted"/>
<keyword evidence="1" id="KW-0472">Membrane</keyword>
<evidence type="ECO:0000313" key="3">
    <source>
        <dbReference type="Proteomes" id="UP000248311"/>
    </source>
</evidence>
<keyword evidence="1" id="KW-0812">Transmembrane</keyword>
<accession>A0A318SS48</accession>
<sequence length="63" mass="6979">MTPSWLLRMARWLRHPPSAGRVALVLAVVVPCALLVAVERLAGWPDWMTVEPVGRRGGSFTLQ</sequence>
<protein>
    <submittedName>
        <fullName evidence="2">Uncharacterized protein</fullName>
    </submittedName>
</protein>
<gene>
    <name evidence="2" type="ORF">DFP88_10829</name>
</gene>
<feature type="transmembrane region" description="Helical" evidence="1">
    <location>
        <begin position="20"/>
        <end position="38"/>
    </location>
</feature>
<evidence type="ECO:0000256" key="1">
    <source>
        <dbReference type="SAM" id="Phobius"/>
    </source>
</evidence>
<dbReference type="RefSeq" id="WP_110815576.1">
    <property type="nucleotide sequence ID" value="NZ_QJTE01000008.1"/>
</dbReference>
<keyword evidence="1" id="KW-1133">Transmembrane helix</keyword>
<evidence type="ECO:0000313" key="2">
    <source>
        <dbReference type="EMBL" id="PYE81186.1"/>
    </source>
</evidence>
<dbReference type="AlphaFoldDB" id="A0A318SS48"/>
<reference evidence="2 3" key="1">
    <citation type="submission" date="2018-06" db="EMBL/GenBank/DDBJ databases">
        <title>Genomic Encyclopedia of Type Strains, Phase III (KMG-III): the genomes of soil and plant-associated and newly described type strains.</title>
        <authorList>
            <person name="Whitman W."/>
        </authorList>
    </citation>
    <scope>NUCLEOTIDE SEQUENCE [LARGE SCALE GENOMIC DNA]</scope>
    <source>
        <strain evidence="2 3">CECT 9025</strain>
    </source>
</reference>
<comment type="caution">
    <text evidence="2">The sequence shown here is derived from an EMBL/GenBank/DDBJ whole genome shotgun (WGS) entry which is preliminary data.</text>
</comment>
<dbReference type="Proteomes" id="UP000248311">
    <property type="component" value="Unassembled WGS sequence"/>
</dbReference>
<dbReference type="EMBL" id="QJTE01000008">
    <property type="protein sequence ID" value="PYE81186.1"/>
    <property type="molecule type" value="Genomic_DNA"/>
</dbReference>
<organism evidence="2 3">
    <name type="scientific">Pseudoroseicyclus aestuarii</name>
    <dbReference type="NCBI Taxonomy" id="1795041"/>
    <lineage>
        <taxon>Bacteria</taxon>
        <taxon>Pseudomonadati</taxon>
        <taxon>Pseudomonadota</taxon>
        <taxon>Alphaproteobacteria</taxon>
        <taxon>Rhodobacterales</taxon>
        <taxon>Paracoccaceae</taxon>
        <taxon>Pseudoroseicyclus</taxon>
    </lineage>
</organism>
<name>A0A318SS48_9RHOB</name>
<keyword evidence="3" id="KW-1185">Reference proteome</keyword>